<evidence type="ECO:0000256" key="1">
    <source>
        <dbReference type="ARBA" id="ARBA00009952"/>
    </source>
</evidence>
<sequence>MADNKLQDAVTKMVNRLDRNFLRTMQRDGYLCAAKVLENKNLSSDQLAAAVERCQMPTNQLNQFMQQEMQNLQNRVQRCAQDCQDKAKDSLPTSGNPSESQIAHAQKDMEKCVNRCVDMYVKLLPTISSRIEQAVAQVKQQQQ</sequence>
<gene>
    <name evidence="3" type="ORF">PFR002_LOCUS9509</name>
</gene>
<dbReference type="EMBL" id="CANTFK010000994">
    <property type="protein sequence ID" value="CAI5741213.1"/>
    <property type="molecule type" value="Genomic_DNA"/>
</dbReference>
<dbReference type="PANTHER" id="PTHR21096:SF0">
    <property type="entry name" value="PROTEIN FAM136A"/>
    <property type="match status" value="1"/>
</dbReference>
<reference evidence="3" key="1">
    <citation type="submission" date="2022-12" db="EMBL/GenBank/DDBJ databases">
        <authorList>
            <person name="Webb A."/>
        </authorList>
    </citation>
    <scope>NUCLEOTIDE SEQUENCE</scope>
    <source>
        <strain evidence="3">Pf2</strain>
    </source>
</reference>
<dbReference type="AlphaFoldDB" id="A0AAV0UZ13"/>
<dbReference type="Pfam" id="PF05811">
    <property type="entry name" value="DUF842"/>
    <property type="match status" value="1"/>
</dbReference>
<evidence type="ECO:0000313" key="4">
    <source>
        <dbReference type="Proteomes" id="UP001159659"/>
    </source>
</evidence>
<protein>
    <recommendedName>
        <fullName evidence="5">Protein FAM136A</fullName>
    </recommendedName>
</protein>
<dbReference type="PANTHER" id="PTHR21096">
    <property type="entry name" value="PROTEIN FAM136A"/>
    <property type="match status" value="1"/>
</dbReference>
<accession>A0AAV0UZ13</accession>
<evidence type="ECO:0000256" key="2">
    <source>
        <dbReference type="SAM" id="MobiDB-lite"/>
    </source>
</evidence>
<proteinExistence type="inferred from homology"/>
<comment type="similarity">
    <text evidence="1">Belongs to the FAM136 family.</text>
</comment>
<dbReference type="GO" id="GO:0005737">
    <property type="term" value="C:cytoplasm"/>
    <property type="evidence" value="ECO:0007669"/>
    <property type="project" value="TreeGrafter"/>
</dbReference>
<dbReference type="Proteomes" id="UP001159659">
    <property type="component" value="Unassembled WGS sequence"/>
</dbReference>
<evidence type="ECO:0008006" key="5">
    <source>
        <dbReference type="Google" id="ProtNLM"/>
    </source>
</evidence>
<dbReference type="InterPro" id="IPR008560">
    <property type="entry name" value="DUF842_euk"/>
</dbReference>
<evidence type="ECO:0000313" key="3">
    <source>
        <dbReference type="EMBL" id="CAI5741213.1"/>
    </source>
</evidence>
<comment type="caution">
    <text evidence="3">The sequence shown here is derived from an EMBL/GenBank/DDBJ whole genome shotgun (WGS) entry which is preliminary data.</text>
</comment>
<feature type="compositionally biased region" description="Polar residues" evidence="2">
    <location>
        <begin position="91"/>
        <end position="103"/>
    </location>
</feature>
<feature type="region of interest" description="Disordered" evidence="2">
    <location>
        <begin position="83"/>
        <end position="106"/>
    </location>
</feature>
<name>A0AAV0UZ13_9STRA</name>
<organism evidence="3 4">
    <name type="scientific">Peronospora farinosa</name>
    <dbReference type="NCBI Taxonomy" id="134698"/>
    <lineage>
        <taxon>Eukaryota</taxon>
        <taxon>Sar</taxon>
        <taxon>Stramenopiles</taxon>
        <taxon>Oomycota</taxon>
        <taxon>Peronosporomycetes</taxon>
        <taxon>Peronosporales</taxon>
        <taxon>Peronosporaceae</taxon>
        <taxon>Peronospora</taxon>
    </lineage>
</organism>